<protein>
    <submittedName>
        <fullName evidence="2">Uncharacterized protein</fullName>
    </submittedName>
</protein>
<proteinExistence type="predicted"/>
<accession>A0AAD9JL38</accession>
<feature type="compositionally biased region" description="Low complexity" evidence="1">
    <location>
        <begin position="277"/>
        <end position="288"/>
    </location>
</feature>
<name>A0AAD9JL38_9ANNE</name>
<feature type="compositionally biased region" description="Basic and acidic residues" evidence="1">
    <location>
        <begin position="255"/>
        <end position="275"/>
    </location>
</feature>
<feature type="compositionally biased region" description="Polar residues" evidence="1">
    <location>
        <begin position="166"/>
        <end position="187"/>
    </location>
</feature>
<feature type="compositionally biased region" description="Polar residues" evidence="1">
    <location>
        <begin position="289"/>
        <end position="300"/>
    </location>
</feature>
<dbReference type="EMBL" id="JAODUP010000269">
    <property type="protein sequence ID" value="KAK2154445.1"/>
    <property type="molecule type" value="Genomic_DNA"/>
</dbReference>
<dbReference type="GO" id="GO:0003677">
    <property type="term" value="F:DNA binding"/>
    <property type="evidence" value="ECO:0007669"/>
    <property type="project" value="TreeGrafter"/>
</dbReference>
<comment type="caution">
    <text evidence="2">The sequence shown here is derived from an EMBL/GenBank/DDBJ whole genome shotgun (WGS) entry which is preliminary data.</text>
</comment>
<dbReference type="Gene3D" id="3.40.50.300">
    <property type="entry name" value="P-loop containing nucleotide triphosphate hydrolases"/>
    <property type="match status" value="1"/>
</dbReference>
<keyword evidence="3" id="KW-1185">Reference proteome</keyword>
<feature type="non-terminal residue" evidence="2">
    <location>
        <position position="1"/>
    </location>
</feature>
<feature type="compositionally biased region" description="Basic residues" evidence="1">
    <location>
        <begin position="308"/>
        <end position="320"/>
    </location>
</feature>
<feature type="compositionally biased region" description="Basic and acidic residues" evidence="1">
    <location>
        <begin position="133"/>
        <end position="157"/>
    </location>
</feature>
<gene>
    <name evidence="2" type="ORF">LSH36_269g12024</name>
</gene>
<dbReference type="Proteomes" id="UP001208570">
    <property type="component" value="Unassembled WGS sequence"/>
</dbReference>
<reference evidence="2" key="1">
    <citation type="journal article" date="2023" name="Mol. Biol. Evol.">
        <title>Third-Generation Sequencing Reveals the Adaptive Role of the Epigenome in Three Deep-Sea Polychaetes.</title>
        <authorList>
            <person name="Perez M."/>
            <person name="Aroh O."/>
            <person name="Sun Y."/>
            <person name="Lan Y."/>
            <person name="Juniper S.K."/>
            <person name="Young C.R."/>
            <person name="Angers B."/>
            <person name="Qian P.Y."/>
        </authorList>
    </citation>
    <scope>NUCLEOTIDE SEQUENCE</scope>
    <source>
        <strain evidence="2">P08H-3</strain>
    </source>
</reference>
<feature type="region of interest" description="Disordered" evidence="1">
    <location>
        <begin position="250"/>
        <end position="331"/>
    </location>
</feature>
<evidence type="ECO:0000256" key="1">
    <source>
        <dbReference type="SAM" id="MobiDB-lite"/>
    </source>
</evidence>
<dbReference type="PANTHER" id="PTHR23389">
    <property type="entry name" value="CHROMOSOME TRANSMISSION FIDELITY FACTOR 18"/>
    <property type="match status" value="1"/>
</dbReference>
<dbReference type="InterPro" id="IPR027417">
    <property type="entry name" value="P-loop_NTPase"/>
</dbReference>
<evidence type="ECO:0000313" key="3">
    <source>
        <dbReference type="Proteomes" id="UP001208570"/>
    </source>
</evidence>
<evidence type="ECO:0000313" key="2">
    <source>
        <dbReference type="EMBL" id="KAK2154445.1"/>
    </source>
</evidence>
<dbReference type="GO" id="GO:0005634">
    <property type="term" value="C:nucleus"/>
    <property type="evidence" value="ECO:0007669"/>
    <property type="project" value="TreeGrafter"/>
</dbReference>
<sequence length="922" mass="104578">ISLQSEENEDVSMWKLEEHPLHNITLKVKHKNDHIKLNGIQTELDVKTLTNSHLKHSPKTVNKELIHKPLIKEELILYLLAEIATSNPLFPVNHVYRQLLLKKKPEEKSASSLQDLFSDGENQPPKGKKRKNREQTEMETCSRRKRQKPVDDIKEINVDDLLPKTVRQQKNNSSQNFDVTNCHSNNESSEKLTSETGSDLLWTEKYSPANSSEVLGNKGVVRKVLSWLVEWKKRTDMEMRKLLKEQLKKAKAAGKCKEQPTDGSRIEKTSTEKKPPKAFSAFFKPSSAQSSQGKSDNCVTKLSAGGRKSGHHSQRKKKSKVATTSWTGAKKEENDISEMTNNSKKGLNLSNADLVFEEDKGFWVAIETFISTTKRPILLTATDPHFREKLNRNVEQVILKPPVQDTLTTYLQLICLVENLRTSFHQLFPVVAAYHSDLRKLLLSLQFWAESGASCYMCPADICYNKNYLKHCEQSMDSVLNIPTNTLPSVKDVQVKLRTLTDRGIDDEFEAQKSRRCCHKDRDNVRPHRISGIEDSQTALINGDSFCQDRKISCSRYDSVNDQELMVIRPFNQDTPMLEDMTFFSITGGCQYVNKWQPNSSGIQVFCHESQQHLSRSLHTYYGDQQIDLVHANLAQLLPLPKISSPLLKTDNANSMSYNKVKRERHLLDVSELYDSEGSSTDDWITLKAGGQSENTSSISTNDKSGQKVTDPKVNRLLIDSLSELTSICDTFSFLDSHLARPADDVEGPCTSKYFLPEFGCLVSGQLDDETFCDSSHLSGDIRNDVCAWMSIGCLNKSNNKLKCLLDHVQSLDHVSRQEAEEMMSIPVRDARERLHVDDIQSLTHSNVKSVSHVATKVIQILPYSGTRTSIATDYLPAVRSICRTEQFRMEAEKKRRFFHYLDGLVSQIKETTLCTLCSSLQ</sequence>
<organism evidence="2 3">
    <name type="scientific">Paralvinella palmiformis</name>
    <dbReference type="NCBI Taxonomy" id="53620"/>
    <lineage>
        <taxon>Eukaryota</taxon>
        <taxon>Metazoa</taxon>
        <taxon>Spiralia</taxon>
        <taxon>Lophotrochozoa</taxon>
        <taxon>Annelida</taxon>
        <taxon>Polychaeta</taxon>
        <taxon>Sedentaria</taxon>
        <taxon>Canalipalpata</taxon>
        <taxon>Terebellida</taxon>
        <taxon>Terebelliformia</taxon>
        <taxon>Alvinellidae</taxon>
        <taxon>Paralvinella</taxon>
    </lineage>
</organism>
<dbReference type="GO" id="GO:0061860">
    <property type="term" value="F:DNA clamp unloader activity"/>
    <property type="evidence" value="ECO:0007669"/>
    <property type="project" value="TreeGrafter"/>
</dbReference>
<dbReference type="AlphaFoldDB" id="A0AAD9JL38"/>
<feature type="region of interest" description="Disordered" evidence="1">
    <location>
        <begin position="111"/>
        <end position="196"/>
    </location>
</feature>
<dbReference type="PANTHER" id="PTHR23389:SF21">
    <property type="entry name" value="ATPASE FAMILY AAA DOMAIN-CONTAINING PROTEIN 5"/>
    <property type="match status" value="1"/>
</dbReference>